<sequence length="39" mass="4501">MASAKWAWGFIRLARAAKVPDPPFRWDVIEGPWFDNNIA</sequence>
<reference evidence="1" key="1">
    <citation type="submission" date="2020-02" db="EMBL/GenBank/DDBJ databases">
        <authorList>
            <person name="Meier V. D."/>
        </authorList>
    </citation>
    <scope>NUCLEOTIDE SEQUENCE</scope>
    <source>
        <strain evidence="1">AVDCRST_MAG29</strain>
    </source>
</reference>
<proteinExistence type="predicted"/>
<feature type="non-terminal residue" evidence="1">
    <location>
        <position position="39"/>
    </location>
</feature>
<protein>
    <submittedName>
        <fullName evidence="1">Uncharacterized protein</fullName>
    </submittedName>
</protein>
<accession>A0A6J4KTX5</accession>
<dbReference type="AlphaFoldDB" id="A0A6J4KTX5"/>
<name>A0A6J4KTX5_9ACTN</name>
<evidence type="ECO:0000313" key="1">
    <source>
        <dbReference type="EMBL" id="CAA9314177.1"/>
    </source>
</evidence>
<organism evidence="1">
    <name type="scientific">uncultured Nocardioidaceae bacterium</name>
    <dbReference type="NCBI Taxonomy" id="253824"/>
    <lineage>
        <taxon>Bacteria</taxon>
        <taxon>Bacillati</taxon>
        <taxon>Actinomycetota</taxon>
        <taxon>Actinomycetes</taxon>
        <taxon>Propionibacteriales</taxon>
        <taxon>Nocardioidaceae</taxon>
        <taxon>environmental samples</taxon>
    </lineage>
</organism>
<dbReference type="EMBL" id="CADCUG010000001">
    <property type="protein sequence ID" value="CAA9314177.1"/>
    <property type="molecule type" value="Genomic_DNA"/>
</dbReference>
<gene>
    <name evidence="1" type="ORF">AVDCRST_MAG29-5</name>
</gene>